<dbReference type="RefSeq" id="WP_095988208.1">
    <property type="nucleotide sequence ID" value="NZ_CP022098.1"/>
</dbReference>
<name>A0A250J9T7_9BACT</name>
<accession>A0A250J9T7</accession>
<protein>
    <submittedName>
        <fullName evidence="1">Uncharacterized protein</fullName>
    </submittedName>
</protein>
<sequence length="81" mass="9050">MKSNEAAHWFFAKIDAIRAGAGHDAARFEALCEDPALAREAAEKFADDSLLYQQLQAALENELMLARRGLFLTDAPIWDEL</sequence>
<dbReference type="Proteomes" id="UP000217257">
    <property type="component" value="Chromosome"/>
</dbReference>
<dbReference type="EMBL" id="CP022098">
    <property type="protein sequence ID" value="ATB40320.1"/>
    <property type="molecule type" value="Genomic_DNA"/>
</dbReference>
<evidence type="ECO:0000313" key="1">
    <source>
        <dbReference type="EMBL" id="ATB40320.1"/>
    </source>
</evidence>
<dbReference type="KEGG" id="cfus:CYFUS_005769"/>
<reference evidence="1 2" key="1">
    <citation type="submission" date="2017-06" db="EMBL/GenBank/DDBJ databases">
        <title>Sequencing and comparative analysis of myxobacterial genomes.</title>
        <authorList>
            <person name="Rupp O."/>
            <person name="Goesmann A."/>
            <person name="Sogaard-Andersen L."/>
        </authorList>
    </citation>
    <scope>NUCLEOTIDE SEQUENCE [LARGE SCALE GENOMIC DNA]</scope>
    <source>
        <strain evidence="1 2">DSM 52655</strain>
    </source>
</reference>
<gene>
    <name evidence="1" type="ORF">CYFUS_005769</name>
</gene>
<organism evidence="1 2">
    <name type="scientific">Cystobacter fuscus</name>
    <dbReference type="NCBI Taxonomy" id="43"/>
    <lineage>
        <taxon>Bacteria</taxon>
        <taxon>Pseudomonadati</taxon>
        <taxon>Myxococcota</taxon>
        <taxon>Myxococcia</taxon>
        <taxon>Myxococcales</taxon>
        <taxon>Cystobacterineae</taxon>
        <taxon>Archangiaceae</taxon>
        <taxon>Cystobacter</taxon>
    </lineage>
</organism>
<proteinExistence type="predicted"/>
<evidence type="ECO:0000313" key="2">
    <source>
        <dbReference type="Proteomes" id="UP000217257"/>
    </source>
</evidence>
<dbReference type="AlphaFoldDB" id="A0A250J9T7"/>